<name>B9RH24_RICCO</name>
<accession>B9RH24</accession>
<sequence length="206" mass="23033">MGCGISKSELEERGQGYHIRSLRRRNTEEKEDDSNSFTSRQRKSVSSLASEGGFLRRVLGSLEKERGTERDVILDSNDNVGLKSISSSSPGMDYNNNNNNNAFSLIKQPHVETMDKETTKESMVINNKEMEKQESIDDKEGMIIRARPSNVEASILFGPGSPSFRGRDQIDKGNPKGIGYTADGKKRTEGKRNKECNAHGWISTWT</sequence>
<proteinExistence type="predicted"/>
<organism evidence="2 3">
    <name type="scientific">Ricinus communis</name>
    <name type="common">Castor bean</name>
    <dbReference type="NCBI Taxonomy" id="3988"/>
    <lineage>
        <taxon>Eukaryota</taxon>
        <taxon>Viridiplantae</taxon>
        <taxon>Streptophyta</taxon>
        <taxon>Embryophyta</taxon>
        <taxon>Tracheophyta</taxon>
        <taxon>Spermatophyta</taxon>
        <taxon>Magnoliopsida</taxon>
        <taxon>eudicotyledons</taxon>
        <taxon>Gunneridae</taxon>
        <taxon>Pentapetalae</taxon>
        <taxon>rosids</taxon>
        <taxon>fabids</taxon>
        <taxon>Malpighiales</taxon>
        <taxon>Euphorbiaceae</taxon>
        <taxon>Acalyphoideae</taxon>
        <taxon>Acalypheae</taxon>
        <taxon>Ricinus</taxon>
    </lineage>
</organism>
<protein>
    <submittedName>
        <fullName evidence="2">Uncharacterized protein</fullName>
    </submittedName>
</protein>
<feature type="compositionally biased region" description="Polar residues" evidence="1">
    <location>
        <begin position="35"/>
        <end position="49"/>
    </location>
</feature>
<gene>
    <name evidence="2" type="ORF">RCOM_1446190</name>
</gene>
<evidence type="ECO:0000313" key="2">
    <source>
        <dbReference type="EMBL" id="EEF49386.1"/>
    </source>
</evidence>
<dbReference type="InParanoid" id="B9RH24"/>
<feature type="region of interest" description="Disordered" evidence="1">
    <location>
        <begin position="1"/>
        <end position="49"/>
    </location>
</feature>
<feature type="compositionally biased region" description="Basic and acidic residues" evidence="1">
    <location>
        <begin position="183"/>
        <end position="192"/>
    </location>
</feature>
<keyword evidence="3" id="KW-1185">Reference proteome</keyword>
<dbReference type="EMBL" id="EQ973778">
    <property type="protein sequence ID" value="EEF49386.1"/>
    <property type="molecule type" value="Genomic_DNA"/>
</dbReference>
<dbReference type="AlphaFoldDB" id="B9RH24"/>
<feature type="region of interest" description="Disordered" evidence="1">
    <location>
        <begin position="159"/>
        <end position="192"/>
    </location>
</feature>
<reference evidence="3" key="1">
    <citation type="journal article" date="2010" name="Nat. Biotechnol.">
        <title>Draft genome sequence of the oilseed species Ricinus communis.</title>
        <authorList>
            <person name="Chan A.P."/>
            <person name="Crabtree J."/>
            <person name="Zhao Q."/>
            <person name="Lorenzi H."/>
            <person name="Orvis J."/>
            <person name="Puiu D."/>
            <person name="Melake-Berhan A."/>
            <person name="Jones K.M."/>
            <person name="Redman J."/>
            <person name="Chen G."/>
            <person name="Cahoon E.B."/>
            <person name="Gedil M."/>
            <person name="Stanke M."/>
            <person name="Haas B.J."/>
            <person name="Wortman J.R."/>
            <person name="Fraser-Liggett C.M."/>
            <person name="Ravel J."/>
            <person name="Rabinowicz P.D."/>
        </authorList>
    </citation>
    <scope>NUCLEOTIDE SEQUENCE [LARGE SCALE GENOMIC DNA]</scope>
    <source>
        <strain evidence="3">cv. Hale</strain>
    </source>
</reference>
<evidence type="ECO:0000256" key="1">
    <source>
        <dbReference type="SAM" id="MobiDB-lite"/>
    </source>
</evidence>
<dbReference type="Proteomes" id="UP000008311">
    <property type="component" value="Unassembled WGS sequence"/>
</dbReference>
<evidence type="ECO:0000313" key="3">
    <source>
        <dbReference type="Proteomes" id="UP000008311"/>
    </source>
</evidence>
<feature type="compositionally biased region" description="Basic and acidic residues" evidence="1">
    <location>
        <begin position="165"/>
        <end position="174"/>
    </location>
</feature>